<dbReference type="RefSeq" id="XP_018290976.1">
    <property type="nucleotide sequence ID" value="XM_018441402.1"/>
</dbReference>
<protein>
    <recommendedName>
        <fullName evidence="3">Homeodomain-like DNA binding domain-containing transcription factor</fullName>
    </recommendedName>
</protein>
<dbReference type="GeneID" id="29002308"/>
<gene>
    <name evidence="1" type="ORF">PHYBLDRAFT_65136</name>
</gene>
<name>A0A167MIK5_PHYB8</name>
<dbReference type="OrthoDB" id="2288291at2759"/>
<keyword evidence="2" id="KW-1185">Reference proteome</keyword>
<dbReference type="VEuPathDB" id="FungiDB:PHYBLDRAFT_65136"/>
<dbReference type="InParanoid" id="A0A167MIK5"/>
<evidence type="ECO:0000313" key="2">
    <source>
        <dbReference type="Proteomes" id="UP000077315"/>
    </source>
</evidence>
<evidence type="ECO:0008006" key="3">
    <source>
        <dbReference type="Google" id="ProtNLM"/>
    </source>
</evidence>
<dbReference type="EMBL" id="KV440982">
    <property type="protein sequence ID" value="OAD72936.1"/>
    <property type="molecule type" value="Genomic_DNA"/>
</dbReference>
<dbReference type="Proteomes" id="UP000077315">
    <property type="component" value="Unassembled WGS sequence"/>
</dbReference>
<proteinExistence type="predicted"/>
<sequence>MKFRQREISFQTKHSSNLWEKIAKKKNQQRYNSAQKWEQTDLDFTTNCVFLNESAFPINLKRDIARSKKDNPTIITVPTAKANKTSKLGAISATGLINVSLRENSGV</sequence>
<dbReference type="STRING" id="763407.A0A167MIK5"/>
<reference evidence="2" key="1">
    <citation type="submission" date="2015-06" db="EMBL/GenBank/DDBJ databases">
        <title>Expansion of signal transduction pathways in fungi by whole-genome duplication.</title>
        <authorList>
            <consortium name="DOE Joint Genome Institute"/>
            <person name="Corrochano L.M."/>
            <person name="Kuo A."/>
            <person name="Marcet-Houben M."/>
            <person name="Polaino S."/>
            <person name="Salamov A."/>
            <person name="Villalobos J.M."/>
            <person name="Alvarez M.I."/>
            <person name="Avalos J."/>
            <person name="Benito E.P."/>
            <person name="Benoit I."/>
            <person name="Burger G."/>
            <person name="Camino L.P."/>
            <person name="Canovas D."/>
            <person name="Cerda-Olmedo E."/>
            <person name="Cheng J.-F."/>
            <person name="Dominguez A."/>
            <person name="Elias M."/>
            <person name="Eslava A.P."/>
            <person name="Glaser F."/>
            <person name="Grimwood J."/>
            <person name="Gutierrez G."/>
            <person name="Heitman J."/>
            <person name="Henrissat B."/>
            <person name="Iturriaga E.A."/>
            <person name="Lang B.F."/>
            <person name="Lavin J.L."/>
            <person name="Lee S."/>
            <person name="Li W."/>
            <person name="Lindquist E."/>
            <person name="Lopez-Garcia S."/>
            <person name="Luque E.M."/>
            <person name="Marcos A.T."/>
            <person name="Martin J."/>
            <person name="McCluskey K."/>
            <person name="Medina H.R."/>
            <person name="Miralles-Duran A."/>
            <person name="Miyazaki A."/>
            <person name="Munoz-Torres E."/>
            <person name="Oguiza J.A."/>
            <person name="Ohm R."/>
            <person name="Olmedo M."/>
            <person name="Orejas M."/>
            <person name="Ortiz-Castellanos L."/>
            <person name="Pisabarro A.G."/>
            <person name="Rodriguez-Romero J."/>
            <person name="Ruiz-Herrera J."/>
            <person name="Ruiz-Vazquez R."/>
            <person name="Sanz C."/>
            <person name="Schackwitz W."/>
            <person name="Schmutz J."/>
            <person name="Shahriari M."/>
            <person name="Shelest E."/>
            <person name="Silva-Franco F."/>
            <person name="Soanes D."/>
            <person name="Syed K."/>
            <person name="Tagua V.G."/>
            <person name="Talbot N.J."/>
            <person name="Thon M."/>
            <person name="De vries R.P."/>
            <person name="Wiebenga A."/>
            <person name="Yadav J.S."/>
            <person name="Braun E.L."/>
            <person name="Baker S."/>
            <person name="Garre V."/>
            <person name="Horwitz B."/>
            <person name="Torres-Martinez S."/>
            <person name="Idnurm A."/>
            <person name="Herrera-Estrella A."/>
            <person name="Gabaldon T."/>
            <person name="Grigoriev I.V."/>
        </authorList>
    </citation>
    <scope>NUCLEOTIDE SEQUENCE [LARGE SCALE GENOMIC DNA]</scope>
    <source>
        <strain evidence="2">NRRL 1555(-)</strain>
    </source>
</reference>
<evidence type="ECO:0000313" key="1">
    <source>
        <dbReference type="EMBL" id="OAD72936.1"/>
    </source>
</evidence>
<dbReference type="AlphaFoldDB" id="A0A167MIK5"/>
<organism evidence="1 2">
    <name type="scientific">Phycomyces blakesleeanus (strain ATCC 8743b / DSM 1359 / FGSC 10004 / NBRC 33097 / NRRL 1555)</name>
    <dbReference type="NCBI Taxonomy" id="763407"/>
    <lineage>
        <taxon>Eukaryota</taxon>
        <taxon>Fungi</taxon>
        <taxon>Fungi incertae sedis</taxon>
        <taxon>Mucoromycota</taxon>
        <taxon>Mucoromycotina</taxon>
        <taxon>Mucoromycetes</taxon>
        <taxon>Mucorales</taxon>
        <taxon>Phycomycetaceae</taxon>
        <taxon>Phycomyces</taxon>
    </lineage>
</organism>
<accession>A0A167MIK5</accession>